<dbReference type="Pfam" id="PF08635">
    <property type="entry name" value="ox_reductase_C"/>
    <property type="match status" value="1"/>
</dbReference>
<dbReference type="Pfam" id="PF01408">
    <property type="entry name" value="GFO_IDH_MocA"/>
    <property type="match status" value="1"/>
</dbReference>
<dbReference type="InterPro" id="IPR000683">
    <property type="entry name" value="Gfo/Idh/MocA-like_OxRdtase_N"/>
</dbReference>
<dbReference type="PANTHER" id="PTHR43249">
    <property type="entry name" value="UDP-N-ACETYL-2-AMINO-2-DEOXY-D-GLUCURONATE OXIDASE"/>
    <property type="match status" value="1"/>
</dbReference>
<gene>
    <name evidence="3" type="ORF">EHS24_003779</name>
</gene>
<accession>A0A427XE66</accession>
<dbReference type="GO" id="GO:0000166">
    <property type="term" value="F:nucleotide binding"/>
    <property type="evidence" value="ECO:0007669"/>
    <property type="project" value="InterPro"/>
</dbReference>
<dbReference type="STRING" id="105984.A0A427XE66"/>
<evidence type="ECO:0000313" key="4">
    <source>
        <dbReference type="Proteomes" id="UP000279236"/>
    </source>
</evidence>
<evidence type="ECO:0008006" key="5">
    <source>
        <dbReference type="Google" id="ProtNLM"/>
    </source>
</evidence>
<dbReference type="OrthoDB" id="10250282at2759"/>
<dbReference type="Proteomes" id="UP000279236">
    <property type="component" value="Unassembled WGS sequence"/>
</dbReference>
<dbReference type="PANTHER" id="PTHR43249:SF1">
    <property type="entry name" value="D-GLUCOSIDE 3-DEHYDROGENASE"/>
    <property type="match status" value="1"/>
</dbReference>
<dbReference type="GeneID" id="39588322"/>
<sequence>MARRAEVKLGPRLKVAAVIDPANPPTRAQAALAEKSKLFVADSYANTEILPSIAAYAEKVKAGHAPVPKAIFVASPPQFRGGLEPYNDLEIQINKYFPNAAIMVEKPVATGTPWLESVGQAKEVGHILETRHNGVVAVGYCLRYLKLVQKMKDIIDENNLTVMATFGRYIMAYELAVKTTLYAHAIEADEKPGQLSKKNFDDDSIPMEDKIPRVTSANWKYKSGAVGSLLHGTVLHGVDYSIELEVYCDGYQMILQDPYGSPSLAVRRPGSDKHEITPLDDDPYTTEVSNFIDAIDGGPDPRILSTYEDAAKSYEFTWAIRRASETSTRKRRAKIPTT</sequence>
<comment type="caution">
    <text evidence="3">The sequence shown here is derived from an EMBL/GenBank/DDBJ whole genome shotgun (WGS) entry which is preliminary data.</text>
</comment>
<protein>
    <recommendedName>
        <fullName evidence="5">Gfo/Idh/MocA-like oxidoreductase N-terminal domain-containing protein</fullName>
    </recommendedName>
</protein>
<keyword evidence="4" id="KW-1185">Reference proteome</keyword>
<dbReference type="Gene3D" id="3.40.50.720">
    <property type="entry name" value="NAD(P)-binding Rossmann-like Domain"/>
    <property type="match status" value="1"/>
</dbReference>
<evidence type="ECO:0000259" key="1">
    <source>
        <dbReference type="Pfam" id="PF01408"/>
    </source>
</evidence>
<reference evidence="3 4" key="1">
    <citation type="submission" date="2018-11" db="EMBL/GenBank/DDBJ databases">
        <title>Genome sequence of Apiotrichum porosum DSM 27194.</title>
        <authorList>
            <person name="Aliyu H."/>
            <person name="Gorte O."/>
            <person name="Ochsenreither K."/>
        </authorList>
    </citation>
    <scope>NUCLEOTIDE SEQUENCE [LARGE SCALE GENOMIC DNA]</scope>
    <source>
        <strain evidence="3 4">DSM 27194</strain>
    </source>
</reference>
<name>A0A427XE66_9TREE</name>
<dbReference type="EMBL" id="RSCE01000018">
    <property type="protein sequence ID" value="RSH77145.1"/>
    <property type="molecule type" value="Genomic_DNA"/>
</dbReference>
<dbReference type="InterPro" id="IPR052515">
    <property type="entry name" value="Gfo/Idh/MocA_Oxidoreductase"/>
</dbReference>
<evidence type="ECO:0000259" key="2">
    <source>
        <dbReference type="Pfam" id="PF08635"/>
    </source>
</evidence>
<evidence type="ECO:0000313" key="3">
    <source>
        <dbReference type="EMBL" id="RSH77145.1"/>
    </source>
</evidence>
<dbReference type="AlphaFoldDB" id="A0A427XE66"/>
<dbReference type="Gene3D" id="3.30.360.10">
    <property type="entry name" value="Dihydrodipicolinate Reductase, domain 2"/>
    <property type="match status" value="1"/>
</dbReference>
<dbReference type="InterPro" id="IPR013944">
    <property type="entry name" value="OxRdtase_put_C"/>
</dbReference>
<feature type="domain" description="Oxidoreductase putative C-terminal" evidence="2">
    <location>
        <begin position="180"/>
        <end position="251"/>
    </location>
</feature>
<feature type="domain" description="Gfo/Idh/MocA-like oxidoreductase N-terminal" evidence="1">
    <location>
        <begin position="10"/>
        <end position="139"/>
    </location>
</feature>
<proteinExistence type="predicted"/>
<dbReference type="RefSeq" id="XP_028472292.1">
    <property type="nucleotide sequence ID" value="XM_028619423.1"/>
</dbReference>
<organism evidence="3 4">
    <name type="scientific">Apiotrichum porosum</name>
    <dbReference type="NCBI Taxonomy" id="105984"/>
    <lineage>
        <taxon>Eukaryota</taxon>
        <taxon>Fungi</taxon>
        <taxon>Dikarya</taxon>
        <taxon>Basidiomycota</taxon>
        <taxon>Agaricomycotina</taxon>
        <taxon>Tremellomycetes</taxon>
        <taxon>Trichosporonales</taxon>
        <taxon>Trichosporonaceae</taxon>
        <taxon>Apiotrichum</taxon>
    </lineage>
</organism>